<proteinExistence type="predicted"/>
<evidence type="ECO:0008006" key="7">
    <source>
        <dbReference type="Google" id="ProtNLM"/>
    </source>
</evidence>
<feature type="region of interest" description="Disordered" evidence="3">
    <location>
        <begin position="1343"/>
        <end position="1372"/>
    </location>
</feature>
<feature type="repeat" description="PPR" evidence="2">
    <location>
        <begin position="1145"/>
        <end position="1179"/>
    </location>
</feature>
<keyword evidence="1" id="KW-0677">Repeat</keyword>
<dbReference type="InterPro" id="IPR011990">
    <property type="entry name" value="TPR-like_helical_dom_sf"/>
</dbReference>
<dbReference type="Gene3D" id="1.25.40.10">
    <property type="entry name" value="Tetratricopeptide repeat domain"/>
    <property type="match status" value="5"/>
</dbReference>
<keyword evidence="4" id="KW-0812">Transmembrane</keyword>
<keyword evidence="4" id="KW-0472">Membrane</keyword>
<evidence type="ECO:0000256" key="1">
    <source>
        <dbReference type="ARBA" id="ARBA00022737"/>
    </source>
</evidence>
<dbReference type="Pfam" id="PF01535">
    <property type="entry name" value="PPR"/>
    <property type="match status" value="1"/>
</dbReference>
<name>A0A2P6TRK6_CHLSO</name>
<feature type="region of interest" description="Disordered" evidence="3">
    <location>
        <begin position="1061"/>
        <end position="1092"/>
    </location>
</feature>
<dbReference type="NCBIfam" id="TIGR00756">
    <property type="entry name" value="PPR"/>
    <property type="match status" value="4"/>
</dbReference>
<dbReference type="InterPro" id="IPR051240">
    <property type="entry name" value="Mito_RNA-Proc/Resp"/>
</dbReference>
<accession>A0A2P6TRK6</accession>
<keyword evidence="6" id="KW-1185">Reference proteome</keyword>
<dbReference type="PANTHER" id="PTHR47933">
    <property type="entry name" value="PENTATRICOPEPTIDE REPEAT-CONTAINING PROTEIN 1, MITOCHONDRIAL"/>
    <property type="match status" value="1"/>
</dbReference>
<dbReference type="PROSITE" id="PS51375">
    <property type="entry name" value="PPR"/>
    <property type="match status" value="7"/>
</dbReference>
<dbReference type="EMBL" id="LHPG02000008">
    <property type="protein sequence ID" value="PRW56699.1"/>
    <property type="molecule type" value="Genomic_DNA"/>
</dbReference>
<feature type="transmembrane region" description="Helical" evidence="4">
    <location>
        <begin position="32"/>
        <end position="48"/>
    </location>
</feature>
<dbReference type="InterPro" id="IPR002885">
    <property type="entry name" value="PPR_rpt"/>
</dbReference>
<dbReference type="OrthoDB" id="822380at2759"/>
<evidence type="ECO:0000313" key="6">
    <source>
        <dbReference type="Proteomes" id="UP000239899"/>
    </source>
</evidence>
<gene>
    <name evidence="5" type="ORF">C2E21_4842</name>
</gene>
<dbReference type="STRING" id="3076.A0A2P6TRK6"/>
<dbReference type="Pfam" id="PF13812">
    <property type="entry name" value="PPR_3"/>
    <property type="match status" value="2"/>
</dbReference>
<feature type="repeat" description="PPR" evidence="2">
    <location>
        <begin position="905"/>
        <end position="939"/>
    </location>
</feature>
<feature type="repeat" description="PPR" evidence="2">
    <location>
        <begin position="795"/>
        <end position="829"/>
    </location>
</feature>
<feature type="repeat" description="PPR" evidence="2">
    <location>
        <begin position="1010"/>
        <end position="1044"/>
    </location>
</feature>
<dbReference type="GO" id="GO:0003729">
    <property type="term" value="F:mRNA binding"/>
    <property type="evidence" value="ECO:0007669"/>
    <property type="project" value="TreeGrafter"/>
</dbReference>
<sequence length="1413" mass="150619">MYSVLVLFLSFVLWIASEKTLLHFSRTARRLFWYLLACAIGAVLVRWLQSLEGIGMMWVFLSAIMAASMIEDEVVKSKGLTLMDIEATQRLRARLRTPEAQGKAERLMDIVGTISHGRGATLGARQLWARMSGTMRRLRRSLHTVLQQAEADELNYILCTINAPAMVEVCSRATMDLLTRERLPELTTETRAVLVDAVQKVGMRYRPGRQLWAAAVLLSTHGLELTLLKNYLDDGGDYHTCYKLCYNDLQGSLQARVLEHLAAEGRTVMAEFAALAPGGPPGAVLKLLSDVDDTVFSSGGSFPAGSDTRYPKKCYYPGALALYAELDRGSSGLGEESLAGSTWGASSLATAQRGGPFAFAPAGSAELADTLTSRLRPLVTTANGPAGAGRTGSAVLRGGGEAAAPAASVQPHQEGSNLVFLSARPESYKGMTESESYRKYFQPFVQRGDLDTSPTMLLGAMTSGPKALLQWLGVVTWFPALAPPEDPKTAVAALYQQLAAKKLSRFREYAALFPEACFVLIGDNGQGDVLCAEILWSSMRQNLPPGERSRLLCCLMHKVVPTASTYSMLRSSKTSKTGWQAAWQQRGIHFAKSHVGMALQAYTDGLLDSAALHRVCIAAAADFRRVWARYGGRHAGRNLGKALKHLNTDLRAANYVLPPRMQVPPLSIPGLAEGESLRGSRLPPPSPARSEALSDMSAFGQSAVGAQAVSLGGSGSGGGGGSGSATGREWQRVAWALDRQQPDAALREFLQLAEQGTLPPPAQCDRLISTLCKMRRFRDAWRAYSAVKRAGTCLQYNSYQALISAALKAGDLERALDAFRDLQSLGFAPNVITYCGLISALGKERRRGMRYAQLAHELWRELAASGLQLDAAAYRAGMKACVDAGRLRDADRLLQRMAAAGCPPDVRAFNILLAGHSRAANPVAMGRLLQRMQAAGLTPSAVTWNTLVDGYVRARDLAAAERCTAQATAAGATLDVWTYSTLIKGYVQAGQLAAAEGVLGDMAAAGVKPTIISFTTLIDGHVRAGDMAAARRVMQAMRAAGESPNVVTYNSLLRGYVSAANSSKSSSSSGSSTSSSSSSSGGSSSSGSNGSGMAALLAAGEAGKDGGLGAGPAATEADTRGVATGPLAAAQQLLQEMQAEGVSPTTDTFNTLMAAAVAGGDCPLALQMHQRLRSAGLRPDGLTFTVLIQAYGRMGNVTEAMSTFEALLKDRSAAADLRAYNAIVDALARNCDMPAAERLLERATEQAAKQGLPPPVEAFGAVVAGYARQLSVGPAFAAVKRFHAAGGSPDAQMLDILANIAIRAGDYRVAMQAVRALELIGRDVDKAKYAALAEEVRARQAAAAQASAEQEPNDSSDRSRRARSYAAYQRRREARRRNIALERFKFWLGLPNKYYSDSSDTEVDGGSGSFDEQ</sequence>
<evidence type="ECO:0000256" key="2">
    <source>
        <dbReference type="PROSITE-ProRule" id="PRU00708"/>
    </source>
</evidence>
<protein>
    <recommendedName>
        <fullName evidence="7">Pentatricopeptide repeat-containing mitochondrial</fullName>
    </recommendedName>
</protein>
<comment type="caution">
    <text evidence="5">The sequence shown here is derived from an EMBL/GenBank/DDBJ whole genome shotgun (WGS) entry which is preliminary data.</text>
</comment>
<feature type="region of interest" description="Disordered" evidence="3">
    <location>
        <begin position="1392"/>
        <end position="1413"/>
    </location>
</feature>
<feature type="repeat" description="PPR" evidence="2">
    <location>
        <begin position="975"/>
        <end position="1009"/>
    </location>
</feature>
<organism evidence="5 6">
    <name type="scientific">Chlorella sorokiniana</name>
    <name type="common">Freshwater green alga</name>
    <dbReference type="NCBI Taxonomy" id="3076"/>
    <lineage>
        <taxon>Eukaryota</taxon>
        <taxon>Viridiplantae</taxon>
        <taxon>Chlorophyta</taxon>
        <taxon>core chlorophytes</taxon>
        <taxon>Trebouxiophyceae</taxon>
        <taxon>Chlorellales</taxon>
        <taxon>Chlorellaceae</taxon>
        <taxon>Chlorella clade</taxon>
        <taxon>Chlorella</taxon>
    </lineage>
</organism>
<keyword evidence="4" id="KW-1133">Transmembrane helix</keyword>
<evidence type="ECO:0000256" key="3">
    <source>
        <dbReference type="SAM" id="MobiDB-lite"/>
    </source>
</evidence>
<dbReference type="PANTHER" id="PTHR47933:SF11">
    <property type="entry name" value="PENTATRICOPEPTIDE REPEAT-CONTAINING PROTEIN 2"/>
    <property type="match status" value="1"/>
</dbReference>
<reference evidence="5 6" key="1">
    <citation type="journal article" date="2018" name="Plant J.">
        <title>Genome sequences of Chlorella sorokiniana UTEX 1602 and Micractinium conductrix SAG 241.80: implications to maltose excretion by a green alga.</title>
        <authorList>
            <person name="Arriola M.B."/>
            <person name="Velmurugan N."/>
            <person name="Zhang Y."/>
            <person name="Plunkett M.H."/>
            <person name="Hondzo H."/>
            <person name="Barney B.M."/>
        </authorList>
    </citation>
    <scope>NUCLEOTIDE SEQUENCE [LARGE SCALE GENOMIC DNA]</scope>
    <source>
        <strain evidence="6">UTEX 1602</strain>
    </source>
</reference>
<dbReference type="Proteomes" id="UP000239899">
    <property type="component" value="Unassembled WGS sequence"/>
</dbReference>
<feature type="repeat" description="PPR" evidence="2">
    <location>
        <begin position="1180"/>
        <end position="1214"/>
    </location>
</feature>
<feature type="repeat" description="PPR" evidence="2">
    <location>
        <begin position="870"/>
        <end position="904"/>
    </location>
</feature>
<evidence type="ECO:0000256" key="4">
    <source>
        <dbReference type="SAM" id="Phobius"/>
    </source>
</evidence>
<dbReference type="Pfam" id="PF13041">
    <property type="entry name" value="PPR_2"/>
    <property type="match status" value="3"/>
</dbReference>
<evidence type="ECO:0000313" key="5">
    <source>
        <dbReference type="EMBL" id="PRW56699.1"/>
    </source>
</evidence>
<feature type="region of interest" description="Disordered" evidence="3">
    <location>
        <begin position="667"/>
        <end position="694"/>
    </location>
</feature>